<feature type="transmembrane region" description="Helical" evidence="1">
    <location>
        <begin position="65"/>
        <end position="88"/>
    </location>
</feature>
<keyword evidence="3" id="KW-1185">Reference proteome</keyword>
<dbReference type="Proteomes" id="UP000250043">
    <property type="component" value="Unassembled WGS sequence"/>
</dbReference>
<keyword evidence="1" id="KW-0812">Transmembrane</keyword>
<dbReference type="EMBL" id="KV722346">
    <property type="protein sequence ID" value="OCH94144.1"/>
    <property type="molecule type" value="Genomic_DNA"/>
</dbReference>
<name>A0A8E2DQU3_9APHY</name>
<organism evidence="2 3">
    <name type="scientific">Obba rivulosa</name>
    <dbReference type="NCBI Taxonomy" id="1052685"/>
    <lineage>
        <taxon>Eukaryota</taxon>
        <taxon>Fungi</taxon>
        <taxon>Dikarya</taxon>
        <taxon>Basidiomycota</taxon>
        <taxon>Agaricomycotina</taxon>
        <taxon>Agaricomycetes</taxon>
        <taxon>Polyporales</taxon>
        <taxon>Gelatoporiaceae</taxon>
        <taxon>Obba</taxon>
    </lineage>
</organism>
<gene>
    <name evidence="2" type="ORF">OBBRIDRAFT_178388</name>
</gene>
<evidence type="ECO:0000256" key="1">
    <source>
        <dbReference type="SAM" id="Phobius"/>
    </source>
</evidence>
<evidence type="ECO:0000313" key="3">
    <source>
        <dbReference type="Proteomes" id="UP000250043"/>
    </source>
</evidence>
<keyword evidence="1" id="KW-1133">Transmembrane helix</keyword>
<sequence length="113" mass="11848">MEARDWSVGSAPVEDLMHTRSQLIRPHFNRDAGCTVGLDQGSRHSSGGRLIELCLFSGVLSRITLMTWALLSFTLAGLAIVNAAGVGATGESARAERGLVSRIGAEGGLGRVV</sequence>
<keyword evidence="1" id="KW-0472">Membrane</keyword>
<reference evidence="2 3" key="1">
    <citation type="submission" date="2016-07" db="EMBL/GenBank/DDBJ databases">
        <title>Draft genome of the white-rot fungus Obba rivulosa 3A-2.</title>
        <authorList>
            <consortium name="DOE Joint Genome Institute"/>
            <person name="Miettinen O."/>
            <person name="Riley R."/>
            <person name="Acob R."/>
            <person name="Barry K."/>
            <person name="Cullen D."/>
            <person name="De Vries R."/>
            <person name="Hainaut M."/>
            <person name="Hatakka A."/>
            <person name="Henrissat B."/>
            <person name="Hilden K."/>
            <person name="Kuo R."/>
            <person name="Labutti K."/>
            <person name="Lipzen A."/>
            <person name="Makela M.R."/>
            <person name="Sandor L."/>
            <person name="Spatafora J.W."/>
            <person name="Grigoriev I.V."/>
            <person name="Hibbett D.S."/>
        </authorList>
    </citation>
    <scope>NUCLEOTIDE SEQUENCE [LARGE SCALE GENOMIC DNA]</scope>
    <source>
        <strain evidence="2 3">3A-2</strain>
    </source>
</reference>
<proteinExistence type="predicted"/>
<accession>A0A8E2DQU3</accession>
<dbReference type="AlphaFoldDB" id="A0A8E2DQU3"/>
<evidence type="ECO:0000313" key="2">
    <source>
        <dbReference type="EMBL" id="OCH94144.1"/>
    </source>
</evidence>
<protein>
    <submittedName>
        <fullName evidence="2">Uncharacterized protein</fullName>
    </submittedName>
</protein>